<accession>A0ABN2R4H1</accession>
<keyword evidence="11" id="KW-1185">Reference proteome</keyword>
<evidence type="ECO:0000256" key="6">
    <source>
        <dbReference type="ARBA" id="ARBA00023136"/>
    </source>
</evidence>
<comment type="subcellular location">
    <subcellularLocation>
        <location evidence="1 7">Cell membrane</location>
        <topology evidence="1 7">Multi-pass membrane protein</topology>
    </subcellularLocation>
</comment>
<keyword evidence="2 7" id="KW-0813">Transport</keyword>
<dbReference type="Pfam" id="PF19300">
    <property type="entry name" value="BPD_transp_1_N"/>
    <property type="match status" value="1"/>
</dbReference>
<dbReference type="PANTHER" id="PTHR43163">
    <property type="entry name" value="DIPEPTIDE TRANSPORT SYSTEM PERMEASE PROTEIN DPPB-RELATED"/>
    <property type="match status" value="1"/>
</dbReference>
<evidence type="ECO:0000256" key="2">
    <source>
        <dbReference type="ARBA" id="ARBA00022448"/>
    </source>
</evidence>
<dbReference type="Pfam" id="PF00528">
    <property type="entry name" value="BPD_transp_1"/>
    <property type="match status" value="1"/>
</dbReference>
<reference evidence="10 11" key="1">
    <citation type="journal article" date="2019" name="Int. J. Syst. Evol. Microbiol.">
        <title>The Global Catalogue of Microorganisms (GCM) 10K type strain sequencing project: providing services to taxonomists for standard genome sequencing and annotation.</title>
        <authorList>
            <consortium name="The Broad Institute Genomics Platform"/>
            <consortium name="The Broad Institute Genome Sequencing Center for Infectious Disease"/>
            <person name="Wu L."/>
            <person name="Ma J."/>
        </authorList>
    </citation>
    <scope>NUCLEOTIDE SEQUENCE [LARGE SCALE GENOMIC DNA]</scope>
    <source>
        <strain evidence="10 11">JCM 13584</strain>
    </source>
</reference>
<feature type="region of interest" description="Disordered" evidence="8">
    <location>
        <begin position="1"/>
        <end position="21"/>
    </location>
</feature>
<dbReference type="InterPro" id="IPR000515">
    <property type="entry name" value="MetI-like"/>
</dbReference>
<sequence length="364" mass="38647">MSAPSVDSVGVSADTPTGPPAGNGGSGYARFVLRRLVASVITLFGITIVSFGISVLVPVRAETVNLSQQALANPEVVAAFRAKFGLDLPIWEQYLRYLGGLLHGDLGLSQQTGNPVSTDLANYAPATLELVVYATLMSLVAGVVFGIIAAAMRNRWPDHLARIVSLVGVSLPTYWLALVGSTLFFRQLGWLPGSGRLDATMMPPPRVTGFYTVDSLLAGQFDVFQSAVAHLVLPASILAISTLGMILRFTRSSVLDGLGTDAVKAAKVKGLPTHRVLMRYGVRMASSPIITVAALSFGFLLAATVYVEQIFSWGGMGQYAYRASTNLDLSAITGISVVVAVIFLLVNFLADLLASAFDPRIRLQ</sequence>
<feature type="transmembrane region" description="Helical" evidence="7">
    <location>
        <begin position="331"/>
        <end position="354"/>
    </location>
</feature>
<feature type="transmembrane region" description="Helical" evidence="7">
    <location>
        <begin position="227"/>
        <end position="247"/>
    </location>
</feature>
<comment type="caution">
    <text evidence="10">The sequence shown here is derived from an EMBL/GenBank/DDBJ whole genome shotgun (WGS) entry which is preliminary data.</text>
</comment>
<feature type="transmembrane region" description="Helical" evidence="7">
    <location>
        <begin position="163"/>
        <end position="185"/>
    </location>
</feature>
<feature type="transmembrane region" description="Helical" evidence="7">
    <location>
        <begin position="36"/>
        <end position="57"/>
    </location>
</feature>
<keyword evidence="4 7" id="KW-0812">Transmembrane</keyword>
<evidence type="ECO:0000256" key="8">
    <source>
        <dbReference type="SAM" id="MobiDB-lite"/>
    </source>
</evidence>
<dbReference type="PROSITE" id="PS50928">
    <property type="entry name" value="ABC_TM1"/>
    <property type="match status" value="1"/>
</dbReference>
<evidence type="ECO:0000313" key="10">
    <source>
        <dbReference type="EMBL" id="GAA1963160.1"/>
    </source>
</evidence>
<keyword evidence="6 7" id="KW-0472">Membrane</keyword>
<gene>
    <name evidence="10" type="ORF">GCM10009717_32410</name>
</gene>
<name>A0ABN2R4H1_9MICO</name>
<keyword evidence="5 7" id="KW-1133">Transmembrane helix</keyword>
<evidence type="ECO:0000256" key="4">
    <source>
        <dbReference type="ARBA" id="ARBA00022692"/>
    </source>
</evidence>
<feature type="domain" description="ABC transmembrane type-1" evidence="9">
    <location>
        <begin position="124"/>
        <end position="354"/>
    </location>
</feature>
<feature type="transmembrane region" description="Helical" evidence="7">
    <location>
        <begin position="130"/>
        <end position="151"/>
    </location>
</feature>
<organism evidence="10 11">
    <name type="scientific">Agromyces allii</name>
    <dbReference type="NCBI Taxonomy" id="393607"/>
    <lineage>
        <taxon>Bacteria</taxon>
        <taxon>Bacillati</taxon>
        <taxon>Actinomycetota</taxon>
        <taxon>Actinomycetes</taxon>
        <taxon>Micrococcales</taxon>
        <taxon>Microbacteriaceae</taxon>
        <taxon>Agromyces</taxon>
    </lineage>
</organism>
<dbReference type="PANTHER" id="PTHR43163:SF6">
    <property type="entry name" value="DIPEPTIDE TRANSPORT SYSTEM PERMEASE PROTEIN DPPB-RELATED"/>
    <property type="match status" value="1"/>
</dbReference>
<evidence type="ECO:0000256" key="1">
    <source>
        <dbReference type="ARBA" id="ARBA00004651"/>
    </source>
</evidence>
<protein>
    <submittedName>
        <fullName evidence="10">ABC transporter permease</fullName>
    </submittedName>
</protein>
<dbReference type="SUPFAM" id="SSF161098">
    <property type="entry name" value="MetI-like"/>
    <property type="match status" value="1"/>
</dbReference>
<dbReference type="CDD" id="cd06261">
    <property type="entry name" value="TM_PBP2"/>
    <property type="match status" value="1"/>
</dbReference>
<dbReference type="EMBL" id="BAAAMK010000009">
    <property type="protein sequence ID" value="GAA1963160.1"/>
    <property type="molecule type" value="Genomic_DNA"/>
</dbReference>
<evidence type="ECO:0000256" key="7">
    <source>
        <dbReference type="RuleBase" id="RU363032"/>
    </source>
</evidence>
<dbReference type="Proteomes" id="UP001499954">
    <property type="component" value="Unassembled WGS sequence"/>
</dbReference>
<keyword evidence="3" id="KW-1003">Cell membrane</keyword>
<evidence type="ECO:0000256" key="3">
    <source>
        <dbReference type="ARBA" id="ARBA00022475"/>
    </source>
</evidence>
<dbReference type="InterPro" id="IPR035906">
    <property type="entry name" value="MetI-like_sf"/>
</dbReference>
<evidence type="ECO:0000313" key="11">
    <source>
        <dbReference type="Proteomes" id="UP001499954"/>
    </source>
</evidence>
<dbReference type="InterPro" id="IPR045621">
    <property type="entry name" value="BPD_transp_1_N"/>
</dbReference>
<feature type="transmembrane region" description="Helical" evidence="7">
    <location>
        <begin position="289"/>
        <end position="311"/>
    </location>
</feature>
<evidence type="ECO:0000256" key="5">
    <source>
        <dbReference type="ARBA" id="ARBA00022989"/>
    </source>
</evidence>
<evidence type="ECO:0000259" key="9">
    <source>
        <dbReference type="PROSITE" id="PS50928"/>
    </source>
</evidence>
<proteinExistence type="inferred from homology"/>
<comment type="similarity">
    <text evidence="7">Belongs to the binding-protein-dependent transport system permease family.</text>
</comment>
<dbReference type="Gene3D" id="1.10.3720.10">
    <property type="entry name" value="MetI-like"/>
    <property type="match status" value="1"/>
</dbReference>